<dbReference type="InterPro" id="IPR039424">
    <property type="entry name" value="SBP_5"/>
</dbReference>
<dbReference type="GO" id="GO:0030313">
    <property type="term" value="C:cell envelope"/>
    <property type="evidence" value="ECO:0007669"/>
    <property type="project" value="UniProtKB-SubCell"/>
</dbReference>
<organism evidence="6">
    <name type="scientific">marine sediment metagenome</name>
    <dbReference type="NCBI Taxonomy" id="412755"/>
    <lineage>
        <taxon>unclassified sequences</taxon>
        <taxon>metagenomes</taxon>
        <taxon>ecological metagenomes</taxon>
    </lineage>
</organism>
<dbReference type="Pfam" id="PF00496">
    <property type="entry name" value="SBP_bac_5"/>
    <property type="match status" value="1"/>
</dbReference>
<protein>
    <recommendedName>
        <fullName evidence="5">Solute-binding protein family 5 domain-containing protein</fullName>
    </recommendedName>
</protein>
<dbReference type="GO" id="GO:0042597">
    <property type="term" value="C:periplasmic space"/>
    <property type="evidence" value="ECO:0007669"/>
    <property type="project" value="UniProtKB-ARBA"/>
</dbReference>
<dbReference type="PANTHER" id="PTHR30290:SF10">
    <property type="entry name" value="PERIPLASMIC OLIGOPEPTIDE-BINDING PROTEIN-RELATED"/>
    <property type="match status" value="1"/>
</dbReference>
<dbReference type="CDD" id="cd08512">
    <property type="entry name" value="PBP2_NikA_DppA_OppA_like_7"/>
    <property type="match status" value="1"/>
</dbReference>
<dbReference type="AlphaFoldDB" id="A0A0F9VTF8"/>
<evidence type="ECO:0000313" key="6">
    <source>
        <dbReference type="EMBL" id="KKO07320.1"/>
    </source>
</evidence>
<dbReference type="InterPro" id="IPR000914">
    <property type="entry name" value="SBP_5_dom"/>
</dbReference>
<evidence type="ECO:0000256" key="3">
    <source>
        <dbReference type="ARBA" id="ARBA00022448"/>
    </source>
</evidence>
<keyword evidence="3" id="KW-0813">Transport</keyword>
<dbReference type="InterPro" id="IPR030678">
    <property type="entry name" value="Peptide/Ni-bd"/>
</dbReference>
<sequence length="542" mass="60222">MPTMTLKASLRNARGLRRGATAIALFAAASAASAATPPNTLVMAWNIDAISTFDPAQSGEVVTNELIQNTCDALVNFAPEDERKIQPGFAHDWDVSEDGREITFHLRTGATFPSGNPVMAHDVAWSLQRVVHLGFGAAATLTEYGFTSDNVEEMIEAVDDETLVMRLDKPYPVNLIMHAIAANQASSVLDSQLIMEHEEDGDYGNRYLTTRTACVGPYRLSRWDAGEALILEANDEYWGDRPTLSRIFVRHVSEPGTQRLLLEQGDVDVARDLGPDDLADLSGSSTVTIEQTLRPQLFFWIFNLEDERFAHPEVRLAMRYLIDYEGLGDSVMNALGVPRASFVQLGAIGALDEDEGQPFSLDLERARELLAEAGFTEGFQANVIYGTLPHSAPIAQSVQQNASQVGIRLDLERMANAQLFARVRGREYQSAMLAWQTSVPDAHGNASRLVYNPDNSAEAQLTQYPAWRAAFYDEELNARVEEALLEADPDHRDQLYAELQRDVMETGPMAIMFQMYNVAGVRNEIQDWSWNGFRTYYTLASK</sequence>
<dbReference type="Gene3D" id="3.40.190.10">
    <property type="entry name" value="Periplasmic binding protein-like II"/>
    <property type="match status" value="1"/>
</dbReference>
<accession>A0A0F9VTF8</accession>
<dbReference type="GO" id="GO:0015833">
    <property type="term" value="P:peptide transport"/>
    <property type="evidence" value="ECO:0007669"/>
    <property type="project" value="TreeGrafter"/>
</dbReference>
<evidence type="ECO:0000259" key="5">
    <source>
        <dbReference type="Pfam" id="PF00496"/>
    </source>
</evidence>
<name>A0A0F9VTF8_9ZZZZ</name>
<dbReference type="Gene3D" id="3.90.76.10">
    <property type="entry name" value="Dipeptide-binding Protein, Domain 1"/>
    <property type="match status" value="1"/>
</dbReference>
<dbReference type="GO" id="GO:1904680">
    <property type="term" value="F:peptide transmembrane transporter activity"/>
    <property type="evidence" value="ECO:0007669"/>
    <property type="project" value="TreeGrafter"/>
</dbReference>
<dbReference type="SUPFAM" id="SSF53850">
    <property type="entry name" value="Periplasmic binding protein-like II"/>
    <property type="match status" value="1"/>
</dbReference>
<dbReference type="PANTHER" id="PTHR30290">
    <property type="entry name" value="PERIPLASMIC BINDING COMPONENT OF ABC TRANSPORTER"/>
    <property type="match status" value="1"/>
</dbReference>
<evidence type="ECO:0000256" key="1">
    <source>
        <dbReference type="ARBA" id="ARBA00004196"/>
    </source>
</evidence>
<dbReference type="EMBL" id="LAZR01000013">
    <property type="protein sequence ID" value="KKO07320.1"/>
    <property type="molecule type" value="Genomic_DNA"/>
</dbReference>
<reference evidence="6" key="1">
    <citation type="journal article" date="2015" name="Nature">
        <title>Complex archaea that bridge the gap between prokaryotes and eukaryotes.</title>
        <authorList>
            <person name="Spang A."/>
            <person name="Saw J.H."/>
            <person name="Jorgensen S.L."/>
            <person name="Zaremba-Niedzwiedzka K."/>
            <person name="Martijn J."/>
            <person name="Lind A.E."/>
            <person name="van Eijk R."/>
            <person name="Schleper C."/>
            <person name="Guy L."/>
            <person name="Ettema T.J."/>
        </authorList>
    </citation>
    <scope>NUCLEOTIDE SEQUENCE</scope>
</reference>
<keyword evidence="4" id="KW-0732">Signal</keyword>
<evidence type="ECO:0000256" key="2">
    <source>
        <dbReference type="ARBA" id="ARBA00005695"/>
    </source>
</evidence>
<dbReference type="Gene3D" id="3.10.105.10">
    <property type="entry name" value="Dipeptide-binding Protein, Domain 3"/>
    <property type="match status" value="1"/>
</dbReference>
<evidence type="ECO:0000256" key="4">
    <source>
        <dbReference type="ARBA" id="ARBA00022729"/>
    </source>
</evidence>
<dbReference type="GO" id="GO:0043190">
    <property type="term" value="C:ATP-binding cassette (ABC) transporter complex"/>
    <property type="evidence" value="ECO:0007669"/>
    <property type="project" value="InterPro"/>
</dbReference>
<feature type="domain" description="Solute-binding protein family 5" evidence="5">
    <location>
        <begin position="84"/>
        <end position="454"/>
    </location>
</feature>
<comment type="subcellular location">
    <subcellularLocation>
        <location evidence="1">Cell envelope</location>
    </subcellularLocation>
</comment>
<comment type="caution">
    <text evidence="6">The sequence shown here is derived from an EMBL/GenBank/DDBJ whole genome shotgun (WGS) entry which is preliminary data.</text>
</comment>
<comment type="similarity">
    <text evidence="2">Belongs to the bacterial solute-binding protein 5 family.</text>
</comment>
<proteinExistence type="inferred from homology"/>
<gene>
    <name evidence="6" type="ORF">LCGC14_0058880</name>
</gene>
<dbReference type="PIRSF" id="PIRSF002741">
    <property type="entry name" value="MppA"/>
    <property type="match status" value="1"/>
</dbReference>